<dbReference type="InterPro" id="IPR025171">
    <property type="entry name" value="DUF3929"/>
</dbReference>
<dbReference type="eggNOG" id="ENOG5031TCA">
    <property type="taxonomic scope" value="Bacteria"/>
</dbReference>
<dbReference type="KEGG" id="bcy:Bcer98_2912"/>
<name>A7GSN5_BACCN</name>
<dbReference type="HOGENOM" id="CLU_184995_0_0_9"/>
<dbReference type="Pfam" id="PF13066">
    <property type="entry name" value="DUF3929"/>
    <property type="match status" value="1"/>
</dbReference>
<proteinExistence type="predicted"/>
<keyword evidence="2" id="KW-1185">Reference proteome</keyword>
<reference evidence="1 2" key="1">
    <citation type="journal article" date="2008" name="Chem. Biol. Interact.">
        <title>Extending the Bacillus cereus group genomics to putative food-borne pathogens of different toxicity.</title>
        <authorList>
            <person name="Lapidus A."/>
            <person name="Goltsman E."/>
            <person name="Auger S."/>
            <person name="Galleron N."/>
            <person name="Segurens B."/>
            <person name="Dossat C."/>
            <person name="Land M.L."/>
            <person name="Broussolle V."/>
            <person name="Brillard J."/>
            <person name="Guinebretiere M.H."/>
            <person name="Sanchis V."/>
            <person name="Nguen-The C."/>
            <person name="Lereclus D."/>
            <person name="Richardson P."/>
            <person name="Wincker P."/>
            <person name="Weissenbach J."/>
            <person name="Ehrlich S.D."/>
            <person name="Sorokin A."/>
        </authorList>
    </citation>
    <scope>NUCLEOTIDE SEQUENCE [LARGE SCALE GENOMIC DNA]</scope>
    <source>
        <strain evidence="2">DSM 22905 / CIP 110041 / 391-98 / NVH 391-98</strain>
    </source>
</reference>
<dbReference type="STRING" id="315749.Bcer98_2912"/>
<evidence type="ECO:0000313" key="1">
    <source>
        <dbReference type="EMBL" id="ABS23143.1"/>
    </source>
</evidence>
<evidence type="ECO:0008006" key="3">
    <source>
        <dbReference type="Google" id="ProtNLM"/>
    </source>
</evidence>
<evidence type="ECO:0000313" key="2">
    <source>
        <dbReference type="Proteomes" id="UP000002300"/>
    </source>
</evidence>
<dbReference type="AlphaFoldDB" id="A7GSN5"/>
<dbReference type="EMBL" id="CP000764">
    <property type="protein sequence ID" value="ABS23143.1"/>
    <property type="molecule type" value="Genomic_DNA"/>
</dbReference>
<accession>A7GSN5</accession>
<sequence length="73" mass="8726">MMGYRCYRMVYYLENGETIKDIKEFCYRDDVKMLERVAHRVMDHKEVTAIDQKGTIISIACNDIVKIELDYIQ</sequence>
<dbReference type="Proteomes" id="UP000002300">
    <property type="component" value="Chromosome"/>
</dbReference>
<organism evidence="1 2">
    <name type="scientific">Bacillus cytotoxicus (strain DSM 22905 / CIP 110041 / 391-98 / NVH 391-98)</name>
    <dbReference type="NCBI Taxonomy" id="315749"/>
    <lineage>
        <taxon>Bacteria</taxon>
        <taxon>Bacillati</taxon>
        <taxon>Bacillota</taxon>
        <taxon>Bacilli</taxon>
        <taxon>Bacillales</taxon>
        <taxon>Bacillaceae</taxon>
        <taxon>Bacillus</taxon>
        <taxon>Bacillus cereus group</taxon>
    </lineage>
</organism>
<gene>
    <name evidence="1" type="ordered locus">Bcer98_2912</name>
</gene>
<protein>
    <recommendedName>
        <fullName evidence="3">DUF3929 domain-containing protein</fullName>
    </recommendedName>
</protein>